<evidence type="ECO:0000256" key="1">
    <source>
        <dbReference type="SAM" id="MobiDB-lite"/>
    </source>
</evidence>
<sequence>MTRIADLGPPKPGKPHEPKADGHDHFHTCPICGQKVDRRDFRQVMWHEQPDHEPLEMNK</sequence>
<protein>
    <recommendedName>
        <fullName evidence="4">C2H2-type domain-containing protein</fullName>
    </recommendedName>
</protein>
<accession>A0ABV1YXF3</accession>
<feature type="compositionally biased region" description="Basic and acidic residues" evidence="1">
    <location>
        <begin position="14"/>
        <end position="26"/>
    </location>
</feature>
<evidence type="ECO:0000313" key="3">
    <source>
        <dbReference type="Proteomes" id="UP001433071"/>
    </source>
</evidence>
<keyword evidence="3" id="KW-1185">Reference proteome</keyword>
<feature type="region of interest" description="Disordered" evidence="1">
    <location>
        <begin position="1"/>
        <end position="26"/>
    </location>
</feature>
<comment type="caution">
    <text evidence="2">The sequence shown here is derived from an EMBL/GenBank/DDBJ whole genome shotgun (WGS) entry which is preliminary data.</text>
</comment>
<organism evidence="2 3">
    <name type="scientific">Mesorhizobium caraganae</name>
    <dbReference type="NCBI Taxonomy" id="483206"/>
    <lineage>
        <taxon>Bacteria</taxon>
        <taxon>Pseudomonadati</taxon>
        <taxon>Pseudomonadota</taxon>
        <taxon>Alphaproteobacteria</taxon>
        <taxon>Hyphomicrobiales</taxon>
        <taxon>Phyllobacteriaceae</taxon>
        <taxon>Mesorhizobium</taxon>
    </lineage>
</organism>
<proteinExistence type="predicted"/>
<reference evidence="2 3" key="1">
    <citation type="journal article" date="2024" name="Proc. Natl. Acad. Sci. U.S.A.">
        <title>The evolutionary genomics of adaptation to stress in wild rhizobium bacteria.</title>
        <authorList>
            <person name="Kehlet-Delgado H."/>
            <person name="Montoya A.P."/>
            <person name="Jensen K.T."/>
            <person name="Wendlandt C.E."/>
            <person name="Dexheimer C."/>
            <person name="Roberts M."/>
            <person name="Torres Martinez L."/>
            <person name="Friesen M.L."/>
            <person name="Griffitts J.S."/>
            <person name="Porter S.S."/>
        </authorList>
    </citation>
    <scope>NUCLEOTIDE SEQUENCE [LARGE SCALE GENOMIC DNA]</scope>
    <source>
        <strain evidence="2 3">M0641</strain>
    </source>
</reference>
<dbReference type="RefSeq" id="WP_352557510.1">
    <property type="nucleotide sequence ID" value="NZ_JAMYQB010000006.1"/>
</dbReference>
<dbReference type="EMBL" id="JAMYQB010000006">
    <property type="protein sequence ID" value="MER9404438.1"/>
    <property type="molecule type" value="Genomic_DNA"/>
</dbReference>
<name>A0ABV1YXF3_9HYPH</name>
<dbReference type="Proteomes" id="UP001433071">
    <property type="component" value="Unassembled WGS sequence"/>
</dbReference>
<evidence type="ECO:0008006" key="4">
    <source>
        <dbReference type="Google" id="ProtNLM"/>
    </source>
</evidence>
<evidence type="ECO:0000313" key="2">
    <source>
        <dbReference type="EMBL" id="MER9404438.1"/>
    </source>
</evidence>
<gene>
    <name evidence="2" type="ORF">NKI36_10295</name>
</gene>